<dbReference type="HAMAP" id="MF_01454">
    <property type="entry name" value="GTPase_Obg"/>
    <property type="match status" value="1"/>
</dbReference>
<dbReference type="InterPro" id="IPR014100">
    <property type="entry name" value="GTP-bd_Obg/CgtA"/>
</dbReference>
<evidence type="ECO:0000256" key="7">
    <source>
        <dbReference type="ARBA" id="ARBA00022801"/>
    </source>
</evidence>
<dbReference type="AlphaFoldDB" id="A0AAU7Y945"/>
<dbReference type="NCBIfam" id="NF008956">
    <property type="entry name" value="PRK12299.1"/>
    <property type="match status" value="1"/>
</dbReference>
<keyword evidence="6 10" id="KW-0547">Nucleotide-binding</keyword>
<evidence type="ECO:0000256" key="1">
    <source>
        <dbReference type="ARBA" id="ARBA00001946"/>
    </source>
</evidence>
<dbReference type="Pfam" id="PF01018">
    <property type="entry name" value="GTP1_OBG"/>
    <property type="match status" value="1"/>
</dbReference>
<dbReference type="GO" id="GO:0043022">
    <property type="term" value="F:ribosome binding"/>
    <property type="evidence" value="ECO:0007669"/>
    <property type="project" value="UniProtKB-ARBA"/>
</dbReference>
<dbReference type="RefSeq" id="WP_350447853.1">
    <property type="nucleotide sequence ID" value="NZ_CP158373.1"/>
</dbReference>
<dbReference type="GO" id="GO:0000287">
    <property type="term" value="F:magnesium ion binding"/>
    <property type="evidence" value="ECO:0007669"/>
    <property type="project" value="InterPro"/>
</dbReference>
<keyword evidence="9 10" id="KW-0342">GTP-binding</keyword>
<comment type="cofactor">
    <cofactor evidence="1 10">
        <name>Mg(2+)</name>
        <dbReference type="ChEBI" id="CHEBI:18420"/>
    </cofactor>
</comment>
<feature type="binding site" evidence="10">
    <location>
        <position position="173"/>
    </location>
    <ligand>
        <name>Mg(2+)</name>
        <dbReference type="ChEBI" id="CHEBI:18420"/>
    </ligand>
</feature>
<dbReference type="NCBIfam" id="NF008955">
    <property type="entry name" value="PRK12297.1"/>
    <property type="match status" value="1"/>
</dbReference>
<dbReference type="PRINTS" id="PR00326">
    <property type="entry name" value="GTP1OBG"/>
</dbReference>
<dbReference type="GO" id="GO:0019003">
    <property type="term" value="F:GDP binding"/>
    <property type="evidence" value="ECO:0007669"/>
    <property type="project" value="UniProtKB-ARBA"/>
</dbReference>
<comment type="subunit">
    <text evidence="10">Monomer.</text>
</comment>
<dbReference type="PIRSF" id="PIRSF002401">
    <property type="entry name" value="GTP_bd_Obg/CgtA"/>
    <property type="match status" value="1"/>
</dbReference>
<keyword evidence="4 10" id="KW-0963">Cytoplasm</keyword>
<dbReference type="PROSITE" id="PS51883">
    <property type="entry name" value="OBG"/>
    <property type="match status" value="1"/>
</dbReference>
<gene>
    <name evidence="14" type="primary">cgtA</name>
    <name evidence="10" type="synonym">obg</name>
    <name evidence="14" type="ORF">ABS648_05980</name>
</gene>
<evidence type="ECO:0000259" key="13">
    <source>
        <dbReference type="PROSITE" id="PS51883"/>
    </source>
</evidence>
<dbReference type="EMBL" id="CP158373">
    <property type="protein sequence ID" value="XBY65318.1"/>
    <property type="molecule type" value="Genomic_DNA"/>
</dbReference>
<accession>A0AAU7Y945</accession>
<dbReference type="FunFam" id="3.40.50.300:FF:000185">
    <property type="entry name" value="GTPase Obg"/>
    <property type="match status" value="1"/>
</dbReference>
<dbReference type="CDD" id="cd01898">
    <property type="entry name" value="Obg"/>
    <property type="match status" value="1"/>
</dbReference>
<comment type="similarity">
    <text evidence="3 10">Belongs to the TRAFAC class OBG-HflX-like GTPase superfamily. OBG GTPase family.</text>
</comment>
<feature type="compositionally biased region" description="Polar residues" evidence="11">
    <location>
        <begin position="130"/>
        <end position="144"/>
    </location>
</feature>
<dbReference type="PANTHER" id="PTHR11702:SF31">
    <property type="entry name" value="MITOCHONDRIAL RIBOSOME-ASSOCIATED GTPASE 2"/>
    <property type="match status" value="1"/>
</dbReference>
<evidence type="ECO:0000259" key="12">
    <source>
        <dbReference type="PROSITE" id="PS51710"/>
    </source>
</evidence>
<dbReference type="PANTHER" id="PTHR11702">
    <property type="entry name" value="DEVELOPMENTALLY REGULATED GTP-BINDING PROTEIN-RELATED"/>
    <property type="match status" value="1"/>
</dbReference>
<dbReference type="Pfam" id="PF01926">
    <property type="entry name" value="MMR_HSR1"/>
    <property type="match status" value="1"/>
</dbReference>
<dbReference type="InterPro" id="IPR031167">
    <property type="entry name" value="G_OBG"/>
</dbReference>
<keyword evidence="8 10" id="KW-0460">Magnesium</keyword>
<name>A0AAU7Y945_9PSED</name>
<dbReference type="InterPro" id="IPR027417">
    <property type="entry name" value="P-loop_NTPase"/>
</dbReference>
<feature type="domain" description="Obg" evidence="13">
    <location>
        <begin position="1"/>
        <end position="159"/>
    </location>
</feature>
<dbReference type="PROSITE" id="PS00905">
    <property type="entry name" value="GTP1_OBG"/>
    <property type="match status" value="1"/>
</dbReference>
<evidence type="ECO:0000256" key="10">
    <source>
        <dbReference type="HAMAP-Rule" id="MF_01454"/>
    </source>
</evidence>
<evidence type="ECO:0000256" key="5">
    <source>
        <dbReference type="ARBA" id="ARBA00022723"/>
    </source>
</evidence>
<dbReference type="Gene3D" id="3.40.50.300">
    <property type="entry name" value="P-loop containing nucleotide triphosphate hydrolases"/>
    <property type="match status" value="1"/>
</dbReference>
<dbReference type="InterPro" id="IPR045086">
    <property type="entry name" value="OBG_GTPase"/>
</dbReference>
<evidence type="ECO:0000256" key="4">
    <source>
        <dbReference type="ARBA" id="ARBA00022490"/>
    </source>
</evidence>
<dbReference type="InterPro" id="IPR006169">
    <property type="entry name" value="GTP1_OBG_dom"/>
</dbReference>
<keyword evidence="5 10" id="KW-0479">Metal-binding</keyword>
<feature type="binding site" evidence="10">
    <location>
        <begin position="191"/>
        <end position="195"/>
    </location>
    <ligand>
        <name>GTP</name>
        <dbReference type="ChEBI" id="CHEBI:37565"/>
    </ligand>
</feature>
<feature type="region of interest" description="Disordered" evidence="11">
    <location>
        <begin position="127"/>
        <end position="148"/>
    </location>
</feature>
<reference evidence="14" key="1">
    <citation type="submission" date="2023-08" db="EMBL/GenBank/DDBJ databases">
        <title>Increased levels of nutrients transform a symbiont into a lethal pathobiont.</title>
        <authorList>
            <person name="Lachnit T."/>
            <person name="Ulrich L."/>
            <person name="Willmer F.M."/>
            <person name="Hasenbein T."/>
            <person name="Steiner L.X."/>
            <person name="Wolters M."/>
            <person name="Herbst E.M."/>
            <person name="Deines P."/>
        </authorList>
    </citation>
    <scope>NUCLEOTIDE SEQUENCE</scope>
    <source>
        <strain evidence="14">T3</strain>
    </source>
</reference>
<dbReference type="GO" id="GO:0005737">
    <property type="term" value="C:cytoplasm"/>
    <property type="evidence" value="ECO:0007669"/>
    <property type="project" value="UniProtKB-SubCell"/>
</dbReference>
<dbReference type="FunFam" id="2.70.210.12:FF:000001">
    <property type="entry name" value="GTPase Obg"/>
    <property type="match status" value="1"/>
</dbReference>
<feature type="binding site" evidence="10">
    <location>
        <begin position="314"/>
        <end position="316"/>
    </location>
    <ligand>
        <name>GTP</name>
        <dbReference type="ChEBI" id="CHEBI:37565"/>
    </ligand>
</feature>
<dbReference type="SUPFAM" id="SSF82051">
    <property type="entry name" value="Obg GTP-binding protein N-terminal domain"/>
    <property type="match status" value="1"/>
</dbReference>
<evidence type="ECO:0000256" key="3">
    <source>
        <dbReference type="ARBA" id="ARBA00007699"/>
    </source>
</evidence>
<evidence type="ECO:0000256" key="11">
    <source>
        <dbReference type="SAM" id="MobiDB-lite"/>
    </source>
</evidence>
<comment type="function">
    <text evidence="10">An essential GTPase which binds GTP, GDP and possibly (p)ppGpp with moderate affinity, with high nucleotide exchange rates and a fairly low GTP hydrolysis rate. Plays a role in control of the cell cycle, stress response, ribosome biogenesis and in those bacteria that undergo differentiation, in morphogenesis control.</text>
</comment>
<comment type="subcellular location">
    <subcellularLocation>
        <location evidence="2 10">Cytoplasm</location>
    </subcellularLocation>
</comment>
<evidence type="ECO:0000256" key="8">
    <source>
        <dbReference type="ARBA" id="ARBA00022842"/>
    </source>
</evidence>
<organism evidence="14">
    <name type="scientific">Pseudomonas solani</name>
    <dbReference type="NCBI Taxonomy" id="2731552"/>
    <lineage>
        <taxon>Bacteria</taxon>
        <taxon>Pseudomonadati</taxon>
        <taxon>Pseudomonadota</taxon>
        <taxon>Gammaproteobacteria</taxon>
        <taxon>Pseudomonadales</taxon>
        <taxon>Pseudomonadaceae</taxon>
        <taxon>Pseudomonas</taxon>
    </lineage>
</organism>
<protein>
    <recommendedName>
        <fullName evidence="10">GTPase Obg</fullName>
        <ecNumber evidence="10">3.6.5.-</ecNumber>
    </recommendedName>
    <alternativeName>
        <fullName evidence="10">GTP-binding protein Obg</fullName>
    </alternativeName>
</protein>
<proteinExistence type="inferred from homology"/>
<feature type="domain" description="OBG-type G" evidence="12">
    <location>
        <begin position="160"/>
        <end position="333"/>
    </location>
</feature>
<dbReference type="InterPro" id="IPR006074">
    <property type="entry name" value="GTP1-OBG_CS"/>
</dbReference>
<dbReference type="GO" id="GO:0005525">
    <property type="term" value="F:GTP binding"/>
    <property type="evidence" value="ECO:0007669"/>
    <property type="project" value="UniProtKB-UniRule"/>
</dbReference>
<evidence type="ECO:0000256" key="6">
    <source>
        <dbReference type="ARBA" id="ARBA00022741"/>
    </source>
</evidence>
<evidence type="ECO:0000313" key="14">
    <source>
        <dbReference type="EMBL" id="XBY65318.1"/>
    </source>
</evidence>
<dbReference type="GO" id="GO:0003924">
    <property type="term" value="F:GTPase activity"/>
    <property type="evidence" value="ECO:0007669"/>
    <property type="project" value="UniProtKB-UniRule"/>
</dbReference>
<dbReference type="EC" id="3.6.5.-" evidence="10"/>
<feature type="binding site" evidence="10">
    <location>
        <position position="193"/>
    </location>
    <ligand>
        <name>Mg(2+)</name>
        <dbReference type="ChEBI" id="CHEBI:18420"/>
    </ligand>
</feature>
<dbReference type="Gene3D" id="2.70.210.12">
    <property type="entry name" value="GTP1/OBG domain"/>
    <property type="match status" value="1"/>
</dbReference>
<evidence type="ECO:0000256" key="9">
    <source>
        <dbReference type="ARBA" id="ARBA00023134"/>
    </source>
</evidence>
<feature type="binding site" evidence="10">
    <location>
        <begin position="213"/>
        <end position="216"/>
    </location>
    <ligand>
        <name>GTP</name>
        <dbReference type="ChEBI" id="CHEBI:37565"/>
    </ligand>
</feature>
<keyword evidence="7 10" id="KW-0378">Hydrolase</keyword>
<dbReference type="SUPFAM" id="SSF52540">
    <property type="entry name" value="P-loop containing nucleoside triphosphate hydrolases"/>
    <property type="match status" value="1"/>
</dbReference>
<feature type="region of interest" description="Disordered" evidence="11">
    <location>
        <begin position="377"/>
        <end position="406"/>
    </location>
</feature>
<dbReference type="NCBIfam" id="TIGR02729">
    <property type="entry name" value="Obg_CgtA"/>
    <property type="match status" value="1"/>
</dbReference>
<dbReference type="PROSITE" id="PS51710">
    <property type="entry name" value="G_OBG"/>
    <property type="match status" value="1"/>
</dbReference>
<evidence type="ECO:0000256" key="2">
    <source>
        <dbReference type="ARBA" id="ARBA00004496"/>
    </source>
</evidence>
<dbReference type="GO" id="GO:0042254">
    <property type="term" value="P:ribosome biogenesis"/>
    <property type="evidence" value="ECO:0007669"/>
    <property type="project" value="UniProtKB-UniRule"/>
</dbReference>
<dbReference type="InterPro" id="IPR036726">
    <property type="entry name" value="GTP1_OBG_dom_sf"/>
</dbReference>
<sequence length="406" mass="44318">MKFVDEVSIFVKAGDGGNGLMSFRREKFIEKGGPNGGDGGDGGSVFMEADPNLNTLVDYRYTRRFDAQRGENGGSKDCTGRKGEDLVLPVPVGTTIIDAGTQEIIGDLTKPGQRLMVAQGGWHGLGNARFKSSTNRAPRQTTNGKPGDSRDLKLELKVLADVGLLGLPNAGKSTFIRAVSAAKPKVADYPFTTLVPNLGVVSVGRYKSFVVADIPGLIEGAAEGAGLGIRFLKHLARTRLLLHIVDMAPLDESDPAEAAATIIEELARFSPALTERDRWLVLNKADQLLDEDREARLKAVIERLEWEGPVYVISALEREGTEALSQEIMRYLDERTLRMSEEPEYAEGLAELDQRIEDEARARLQALDDQRALRRAGLKSAGAEDDDDDFDDDEDDGDGPEIFYVP</sequence>
<feature type="compositionally biased region" description="Acidic residues" evidence="11">
    <location>
        <begin position="383"/>
        <end position="399"/>
    </location>
</feature>
<feature type="binding site" evidence="10">
    <location>
        <begin position="283"/>
        <end position="286"/>
    </location>
    <ligand>
        <name>GTP</name>
        <dbReference type="ChEBI" id="CHEBI:37565"/>
    </ligand>
</feature>
<dbReference type="InterPro" id="IPR006073">
    <property type="entry name" value="GTP-bd"/>
</dbReference>
<feature type="binding site" evidence="10">
    <location>
        <begin position="166"/>
        <end position="173"/>
    </location>
    <ligand>
        <name>GTP</name>
        <dbReference type="ChEBI" id="CHEBI:37565"/>
    </ligand>
</feature>